<dbReference type="Pfam" id="PF00295">
    <property type="entry name" value="Glyco_hydro_28"/>
    <property type="match status" value="1"/>
</dbReference>
<feature type="chain" id="PRO_5043561118" description="Polygalacturonase" evidence="10">
    <location>
        <begin position="25"/>
        <end position="406"/>
    </location>
</feature>
<dbReference type="SUPFAM" id="SSF51126">
    <property type="entry name" value="Pectin lyase-like"/>
    <property type="match status" value="1"/>
</dbReference>
<keyword evidence="12" id="KW-1185">Reference proteome</keyword>
<evidence type="ECO:0000256" key="6">
    <source>
        <dbReference type="ARBA" id="ARBA00023295"/>
    </source>
</evidence>
<gene>
    <name evidence="11" type="ORF">CEPIT_LOCUS23254</name>
</gene>
<dbReference type="GO" id="GO:0071555">
    <property type="term" value="P:cell wall organization"/>
    <property type="evidence" value="ECO:0007669"/>
    <property type="project" value="UniProtKB-KW"/>
</dbReference>
<comment type="caution">
    <text evidence="11">The sequence shown here is derived from an EMBL/GenBank/DDBJ whole genome shotgun (WGS) entry which is preliminary data.</text>
</comment>
<evidence type="ECO:0000256" key="4">
    <source>
        <dbReference type="ARBA" id="ARBA00022525"/>
    </source>
</evidence>
<evidence type="ECO:0000313" key="12">
    <source>
        <dbReference type="Proteomes" id="UP001152523"/>
    </source>
</evidence>
<name>A0AAV0EDC9_9ASTE</name>
<evidence type="ECO:0000256" key="8">
    <source>
        <dbReference type="PROSITE-ProRule" id="PRU10052"/>
    </source>
</evidence>
<dbReference type="InterPro" id="IPR006626">
    <property type="entry name" value="PbH1"/>
</dbReference>
<sequence>MAVRSWSMIMSSTISALTLLPCFAIIFNDEAEAVITPATTLINVVRLGAKGDGETDASNAFQLAWSSACGSRDPVTIYVPRGTFSVRQAHFNGPCENPHITFRILGTLVAPSDYHVIGDAGNWLAFHQVDGVSVHGGRLSGQGAAIWACKSSGKKCPNGATNLSFTNAKNILVTGLISQSSQMFHLVINGCHNVTVEHIEIEAPGDSPNTDGVHIQFSSDVTIQHSKIATGDDCVSIGPGTVNLWMHNLSCGPGHGISIGSLAKDLEEEGVENVTLKTAMFKDTQNGVRIKAWGKPSNGFVKKVVFEDLIMFNVQNPILIDQNYCPGHVNCPRQDSGVKISDITYEKIKGTSASEVAVKFECSKVNPCEGIRLKDVKLGFKDKHARASCAYVAGKAFGPIEPSSCL</sequence>
<proteinExistence type="inferred from homology"/>
<keyword evidence="7" id="KW-0961">Cell wall biogenesis/degradation</keyword>
<dbReference type="InterPro" id="IPR011050">
    <property type="entry name" value="Pectin_lyase_fold/virulence"/>
</dbReference>
<evidence type="ECO:0000256" key="9">
    <source>
        <dbReference type="RuleBase" id="RU361169"/>
    </source>
</evidence>
<dbReference type="FunFam" id="2.160.20.10:FF:000004">
    <property type="entry name" value="Pectin lyase-like superfamily protein"/>
    <property type="match status" value="1"/>
</dbReference>
<organism evidence="11 12">
    <name type="scientific">Cuscuta epithymum</name>
    <dbReference type="NCBI Taxonomy" id="186058"/>
    <lineage>
        <taxon>Eukaryota</taxon>
        <taxon>Viridiplantae</taxon>
        <taxon>Streptophyta</taxon>
        <taxon>Embryophyta</taxon>
        <taxon>Tracheophyta</taxon>
        <taxon>Spermatophyta</taxon>
        <taxon>Magnoliopsida</taxon>
        <taxon>eudicotyledons</taxon>
        <taxon>Gunneridae</taxon>
        <taxon>Pentapetalae</taxon>
        <taxon>asterids</taxon>
        <taxon>lamiids</taxon>
        <taxon>Solanales</taxon>
        <taxon>Convolvulaceae</taxon>
        <taxon>Cuscuteae</taxon>
        <taxon>Cuscuta</taxon>
        <taxon>Cuscuta subgen. Cuscuta</taxon>
    </lineage>
</organism>
<dbReference type="InterPro" id="IPR000743">
    <property type="entry name" value="Glyco_hydro_28"/>
</dbReference>
<dbReference type="PANTHER" id="PTHR31375">
    <property type="match status" value="1"/>
</dbReference>
<protein>
    <recommendedName>
        <fullName evidence="13">Polygalacturonase</fullName>
    </recommendedName>
</protein>
<dbReference type="GO" id="GO:0004650">
    <property type="term" value="F:polygalacturonase activity"/>
    <property type="evidence" value="ECO:0007669"/>
    <property type="project" value="InterPro"/>
</dbReference>
<evidence type="ECO:0000256" key="5">
    <source>
        <dbReference type="ARBA" id="ARBA00022801"/>
    </source>
</evidence>
<evidence type="ECO:0000256" key="2">
    <source>
        <dbReference type="ARBA" id="ARBA00008834"/>
    </source>
</evidence>
<evidence type="ECO:0000313" key="11">
    <source>
        <dbReference type="EMBL" id="CAH9120859.1"/>
    </source>
</evidence>
<comment type="similarity">
    <text evidence="2 9">Belongs to the glycosyl hydrolase 28 family.</text>
</comment>
<evidence type="ECO:0000256" key="3">
    <source>
        <dbReference type="ARBA" id="ARBA00022512"/>
    </source>
</evidence>
<evidence type="ECO:0000256" key="1">
    <source>
        <dbReference type="ARBA" id="ARBA00004191"/>
    </source>
</evidence>
<evidence type="ECO:0000256" key="7">
    <source>
        <dbReference type="ARBA" id="ARBA00023316"/>
    </source>
</evidence>
<dbReference type="Gene3D" id="2.160.20.10">
    <property type="entry name" value="Single-stranded right-handed beta-helix, Pectin lyase-like"/>
    <property type="match status" value="1"/>
</dbReference>
<evidence type="ECO:0008006" key="13">
    <source>
        <dbReference type="Google" id="ProtNLM"/>
    </source>
</evidence>
<keyword evidence="4" id="KW-0964">Secreted</keyword>
<keyword evidence="6 9" id="KW-0326">Glycosidase</keyword>
<feature type="active site" evidence="8">
    <location>
        <position position="255"/>
    </location>
</feature>
<dbReference type="Proteomes" id="UP001152523">
    <property type="component" value="Unassembled WGS sequence"/>
</dbReference>
<dbReference type="GO" id="GO:0005975">
    <property type="term" value="P:carbohydrate metabolic process"/>
    <property type="evidence" value="ECO:0007669"/>
    <property type="project" value="InterPro"/>
</dbReference>
<dbReference type="SMART" id="SM00710">
    <property type="entry name" value="PbH1"/>
    <property type="match status" value="6"/>
</dbReference>
<feature type="signal peptide" evidence="10">
    <location>
        <begin position="1"/>
        <end position="24"/>
    </location>
</feature>
<keyword evidence="5 9" id="KW-0378">Hydrolase</keyword>
<dbReference type="PROSITE" id="PS00502">
    <property type="entry name" value="POLYGALACTURONASE"/>
    <property type="match status" value="1"/>
</dbReference>
<dbReference type="AlphaFoldDB" id="A0AAV0EDC9"/>
<comment type="subcellular location">
    <subcellularLocation>
        <location evidence="1">Secreted</location>
        <location evidence="1">Cell wall</location>
    </subcellularLocation>
</comment>
<keyword evidence="10" id="KW-0732">Signal</keyword>
<evidence type="ECO:0000256" key="10">
    <source>
        <dbReference type="SAM" id="SignalP"/>
    </source>
</evidence>
<keyword evidence="3" id="KW-0134">Cell wall</keyword>
<dbReference type="EMBL" id="CAMAPF010000916">
    <property type="protein sequence ID" value="CAH9120859.1"/>
    <property type="molecule type" value="Genomic_DNA"/>
</dbReference>
<accession>A0AAV0EDC9</accession>
<reference evidence="11" key="1">
    <citation type="submission" date="2022-07" db="EMBL/GenBank/DDBJ databases">
        <authorList>
            <person name="Macas J."/>
            <person name="Novak P."/>
            <person name="Neumann P."/>
        </authorList>
    </citation>
    <scope>NUCLEOTIDE SEQUENCE</scope>
</reference>
<dbReference type="InterPro" id="IPR012334">
    <property type="entry name" value="Pectin_lyas_fold"/>
</dbReference>